<evidence type="ECO:0000313" key="3">
    <source>
        <dbReference type="EMBL" id="MCS3866627.1"/>
    </source>
</evidence>
<dbReference type="NCBIfam" id="NF046055">
    <property type="entry name" value="restr_BPTD_3080"/>
    <property type="match status" value="1"/>
</dbReference>
<dbReference type="SUPFAM" id="SSF52540">
    <property type="entry name" value="P-loop containing nucleoside triphosphate hydrolases"/>
    <property type="match status" value="1"/>
</dbReference>
<feature type="compositionally biased region" description="Polar residues" evidence="1">
    <location>
        <begin position="1"/>
        <end position="11"/>
    </location>
</feature>
<evidence type="ECO:0000313" key="4">
    <source>
        <dbReference type="Proteomes" id="UP001155034"/>
    </source>
</evidence>
<dbReference type="GO" id="GO:0015668">
    <property type="term" value="F:type III site-specific deoxyribonuclease activity"/>
    <property type="evidence" value="ECO:0007669"/>
    <property type="project" value="UniProtKB-EC"/>
</dbReference>
<feature type="region of interest" description="Disordered" evidence="1">
    <location>
        <begin position="1"/>
        <end position="54"/>
    </location>
</feature>
<dbReference type="InterPro" id="IPR050742">
    <property type="entry name" value="Helicase_Restrict-Modif_Enz"/>
</dbReference>
<dbReference type="EC" id="3.1.21.5" evidence="3"/>
<reference evidence="3" key="1">
    <citation type="submission" date="2022-08" db="EMBL/GenBank/DDBJ databases">
        <title>Genomic Encyclopedia of Type Strains, Phase V (KMG-V): Genome sequencing to study the core and pangenomes of soil and plant-associated prokaryotes.</title>
        <authorList>
            <person name="Whitman W."/>
        </authorList>
    </citation>
    <scope>NUCLEOTIDE SEQUENCE</scope>
    <source>
        <strain evidence="3">SP2016B</strain>
    </source>
</reference>
<dbReference type="InterPro" id="IPR027417">
    <property type="entry name" value="P-loop_NTPase"/>
</dbReference>
<dbReference type="Gene3D" id="3.40.50.300">
    <property type="entry name" value="P-loop containing nucleotide triphosphate hydrolases"/>
    <property type="match status" value="2"/>
</dbReference>
<dbReference type="GO" id="GO:0003677">
    <property type="term" value="F:DNA binding"/>
    <property type="evidence" value="ECO:0007669"/>
    <property type="project" value="InterPro"/>
</dbReference>
<organism evidence="3 4">
    <name type="scientific">Salinibacter ruber</name>
    <dbReference type="NCBI Taxonomy" id="146919"/>
    <lineage>
        <taxon>Bacteria</taxon>
        <taxon>Pseudomonadati</taxon>
        <taxon>Rhodothermota</taxon>
        <taxon>Rhodothermia</taxon>
        <taxon>Rhodothermales</taxon>
        <taxon>Salinibacteraceae</taxon>
        <taxon>Salinibacter</taxon>
    </lineage>
</organism>
<dbReference type="Pfam" id="PF04851">
    <property type="entry name" value="ResIII"/>
    <property type="match status" value="1"/>
</dbReference>
<gene>
    <name evidence="3" type="ORF">GGP82_003205</name>
</gene>
<keyword evidence="3" id="KW-0378">Hydrolase</keyword>
<accession>A0A9X2U4H8</accession>
<evidence type="ECO:0000256" key="1">
    <source>
        <dbReference type="SAM" id="MobiDB-lite"/>
    </source>
</evidence>
<proteinExistence type="predicted"/>
<dbReference type="Proteomes" id="UP001155034">
    <property type="component" value="Unassembled WGS sequence"/>
</dbReference>
<dbReference type="PANTHER" id="PTHR47396">
    <property type="entry name" value="TYPE I RESTRICTION ENZYME ECOKI R PROTEIN"/>
    <property type="match status" value="1"/>
</dbReference>
<feature type="domain" description="Helicase/UvrB N-terminal" evidence="2">
    <location>
        <begin position="189"/>
        <end position="371"/>
    </location>
</feature>
<dbReference type="EMBL" id="JANTYZ010000016">
    <property type="protein sequence ID" value="MCS3866627.1"/>
    <property type="molecule type" value="Genomic_DNA"/>
</dbReference>
<dbReference type="AlphaFoldDB" id="A0A9X2U4H8"/>
<dbReference type="Gene3D" id="3.40.91.30">
    <property type="match status" value="1"/>
</dbReference>
<dbReference type="PANTHER" id="PTHR47396:SF1">
    <property type="entry name" value="ATP-DEPENDENT HELICASE IRC3-RELATED"/>
    <property type="match status" value="1"/>
</dbReference>
<protein>
    <submittedName>
        <fullName evidence="3">Type III restriction enzyme</fullName>
        <ecNumber evidence="3">3.1.21.5</ecNumber>
    </submittedName>
</protein>
<evidence type="ECO:0000259" key="2">
    <source>
        <dbReference type="Pfam" id="PF04851"/>
    </source>
</evidence>
<sequence length="995" mass="113370">MPETAASQQEIPIQPVEDPILSSPYEEPGEHWLYDEETGEPSKQTGRRPAFYFNEDPATDTAQQDLFSEENRRELALVNRLRKDVRRWRKDEKYENATPVTKKLLRHWSRDDLPRPLFFCQREAAETIIYLHEILGSGKTPRWNTELTLEDYERLKNGDEPSFSEELAGDLYPRLVDPPRDGDAPPLHRYACKMATGSGKTVIMAMLIAWAFCNRGRVPGDSRFPSAVLICAPNLTVRERLQVLRPDHPDSYYDEFEIVPSNLKPELNKGKVEVLNWHKLSPDDEQSKGSKAFDGKTHRVVRKGDESPEAFARRRLGPLYDEGSIMVLNDEAHHAHRYSSEDEATVWISGLDRINKACGIDLCVDLSATPFFLEGSEYSEGTPFPWIVSDFGLVDAIESGITKVPRLPTSDDSGRPDPKYFRLWDQVKDNLSSGDKLPGGAPKPEAVWRESEDALQTLASQWKQRFDLFEEAKPGQDQVPPVMIVVCNNTDTAKLFYERISGERREEVEEDGEAVEKTVYGEGRLLSEFENTAEHQNTVRIDSEALEKAESEELSKSEAAEQLRQIVSTVGKPGKPGENIRCVVSVEMLTEGWDANNVTHILGLRAFGTQLMCEQVAGRGLRRMDYSLNDEGQFDAEYVDIYGIPFSVIPFRGRQGDAPQPSDKPKNHVHAVEERADYEIQFPVVEGYAFSPDFSAQGNGITVDFDDVEPLVVTPEEAPTTVFVQPQVGYKKGEQARTGTFEFEVQDRSAFYDSTHLQTIKFEIARQITHSLTSSTDYSEEKGPKMRNRARHQLFPTVFQIVDRFVREKVSFRDCNPRELGLEKYTKRVVDRLLEAIEPADSEEEAPLLPVLNRYRETGSTSQVNFKTTKSCHPVQYSHLNQYAFDTETWEQSAAFFLEKLADEGTLECHARNERMEFTIPYEFEGTSHAYEPDFLARTQEGTTLIIEIKGREMEKDRQKHQAAKRWVKAVNNWGEMGKWKFIVCSDPQILTTKI</sequence>
<dbReference type="RefSeq" id="WP_259084204.1">
    <property type="nucleotide sequence ID" value="NZ_JANTYZ010000016.1"/>
</dbReference>
<dbReference type="GO" id="GO:0005829">
    <property type="term" value="C:cytosol"/>
    <property type="evidence" value="ECO:0007669"/>
    <property type="project" value="TreeGrafter"/>
</dbReference>
<comment type="caution">
    <text evidence="3">The sequence shown here is derived from an EMBL/GenBank/DDBJ whole genome shotgun (WGS) entry which is preliminary data.</text>
</comment>
<dbReference type="InterPro" id="IPR006935">
    <property type="entry name" value="Helicase/UvrB_N"/>
</dbReference>
<name>A0A9X2U4H8_9BACT</name>
<dbReference type="GO" id="GO:0005524">
    <property type="term" value="F:ATP binding"/>
    <property type="evidence" value="ECO:0007669"/>
    <property type="project" value="InterPro"/>
</dbReference>